<keyword evidence="2" id="KW-1185">Reference proteome</keyword>
<dbReference type="Proteomes" id="UP001159428">
    <property type="component" value="Unassembled WGS sequence"/>
</dbReference>
<proteinExistence type="predicted"/>
<evidence type="ECO:0000313" key="1">
    <source>
        <dbReference type="EMBL" id="CAH3110328.1"/>
    </source>
</evidence>
<evidence type="ECO:0000313" key="2">
    <source>
        <dbReference type="Proteomes" id="UP001159428"/>
    </source>
</evidence>
<accession>A0AAU9WFP7</accession>
<dbReference type="EMBL" id="CALNXJ010000012">
    <property type="protein sequence ID" value="CAH3110328.1"/>
    <property type="molecule type" value="Genomic_DNA"/>
</dbReference>
<comment type="caution">
    <text evidence="1">The sequence shown here is derived from an EMBL/GenBank/DDBJ whole genome shotgun (WGS) entry which is preliminary data.</text>
</comment>
<protein>
    <submittedName>
        <fullName evidence="1">Uncharacterized protein</fullName>
    </submittedName>
</protein>
<sequence>MKVSDGKNLSYYDSPLWTTQARYGSVEEVGDLKLPGYWLRNFTRICVIMTFGANASTKYTTMVVNYTAQSLYSVMNESFTQTWPVSASTITTPPGINKNCLDCLVQGLNMPGSFPWGISTFRYNSSHWTSQASYGSIENGYELKTPGYWLRNFTKICVTFGAEPDKTILVNYTAESLYSALHQGIKMTWSTGSSHIATPSGIDKSCLVPGLNMQGPPSWEIMSRVGLESISSPNCSLPYLQIKFSHRKPEYNPQIKFRAQMHSTESLTGYSFPGSICFTKSGRVSFSIRHAKASWFLRNGGNMQNAKLNHQITHGSETESERKLFLEKVHVLYQSYIQLLTHVLIAKGQMNTTPTSCADILKRNRYFSSHGGLYNMTIGNITWKTRCRMKSIPGCGRGPWELIMRIKGRKVCRIFLPSSFSSDILANYLCFHGRILVRKVQFFDQIGQNVKCRAQFRFSGTVFCLNILNYQKHIGFKFSYDSNEWTSQAPYGKTDLRGELKLPGYWLRNSIKICVTITGNLYAPNYTAILLNYTAQSLYCALHRGINVTWPVDLSNITTQPNINKRCLVKGLNMLGPHPWQIKSRVGLVSQSSSECSLPYLVPAFITAGVYDDFSRALLCISSVECKYGLFEKDLKRCFLVNVKPDLSQRRSDELESEKVLLKKVSSPHCTSPSKCNFQETLFCLFFFNSIKPASCGDIQLKNSQAPSGFYHITVGNDTWRTRCRMTGIEDCGERAWTLVMKVHRTKNTFTYDSPQWDRKTPYQVIGDRKEYKLPGYWLNPFRKLCVSMKFQTGAKINMLMKVNISANSLYSLLHGGVSKTLTGSPFVIKPWTPQNINTSCLVRGFNIRDTQQGIMKSRVGVQSQTTNCNSPYIVRGVGIGLQGYSDVSCGEIHVNKDLSKKVFPATCAVYVQ</sequence>
<name>A0AAU9WFP7_9CNID</name>
<organism evidence="1 2">
    <name type="scientific">Pocillopora meandrina</name>
    <dbReference type="NCBI Taxonomy" id="46732"/>
    <lineage>
        <taxon>Eukaryota</taxon>
        <taxon>Metazoa</taxon>
        <taxon>Cnidaria</taxon>
        <taxon>Anthozoa</taxon>
        <taxon>Hexacorallia</taxon>
        <taxon>Scleractinia</taxon>
        <taxon>Astrocoeniina</taxon>
        <taxon>Pocilloporidae</taxon>
        <taxon>Pocillopora</taxon>
    </lineage>
</organism>
<dbReference type="AlphaFoldDB" id="A0AAU9WFP7"/>
<reference evidence="1 2" key="1">
    <citation type="submission" date="2022-05" db="EMBL/GenBank/DDBJ databases">
        <authorList>
            <consortium name="Genoscope - CEA"/>
            <person name="William W."/>
        </authorList>
    </citation>
    <scope>NUCLEOTIDE SEQUENCE [LARGE SCALE GENOMIC DNA]</scope>
</reference>
<gene>
    <name evidence="1" type="ORF">PMEA_00003611</name>
</gene>